<dbReference type="OrthoDB" id="2831558at2759"/>
<keyword evidence="2" id="KW-1185">Reference proteome</keyword>
<protein>
    <submittedName>
        <fullName evidence="1">Uncharacterized protein</fullName>
    </submittedName>
</protein>
<proteinExistence type="predicted"/>
<organism evidence="1 2">
    <name type="scientific">Lentinula aciculospora</name>
    <dbReference type="NCBI Taxonomy" id="153920"/>
    <lineage>
        <taxon>Eukaryota</taxon>
        <taxon>Fungi</taxon>
        <taxon>Dikarya</taxon>
        <taxon>Basidiomycota</taxon>
        <taxon>Agaricomycotina</taxon>
        <taxon>Agaricomycetes</taxon>
        <taxon>Agaricomycetidae</taxon>
        <taxon>Agaricales</taxon>
        <taxon>Marasmiineae</taxon>
        <taxon>Omphalotaceae</taxon>
        <taxon>Lentinula</taxon>
    </lineage>
</organism>
<gene>
    <name evidence="1" type="ORF">J3R30DRAFT_3502390</name>
</gene>
<evidence type="ECO:0000313" key="1">
    <source>
        <dbReference type="EMBL" id="KAJ4475750.1"/>
    </source>
</evidence>
<comment type="caution">
    <text evidence="1">The sequence shown here is derived from an EMBL/GenBank/DDBJ whole genome shotgun (WGS) entry which is preliminary data.</text>
</comment>
<sequence length="103" mass="12016">MHGAFLLSLPPFQNQSLTIIDKDAKSVLATGAKKELVYLNHFGTPRTFDRLVEEERGWEMELLRRRLVHYHHNLSTATHNRIHHKGLVYPLNPFRRRIFCVGG</sequence>
<reference evidence="1" key="1">
    <citation type="submission" date="2022-08" db="EMBL/GenBank/DDBJ databases">
        <title>A Global Phylogenomic Analysis of the Shiitake Genus Lentinula.</title>
        <authorList>
            <consortium name="DOE Joint Genome Institute"/>
            <person name="Sierra-Patev S."/>
            <person name="Min B."/>
            <person name="Naranjo-Ortiz M."/>
            <person name="Looney B."/>
            <person name="Konkel Z."/>
            <person name="Slot J.C."/>
            <person name="Sakamoto Y."/>
            <person name="Steenwyk J.L."/>
            <person name="Rokas A."/>
            <person name="Carro J."/>
            <person name="Camarero S."/>
            <person name="Ferreira P."/>
            <person name="Molpeceres G."/>
            <person name="Ruiz-Duenas F.J."/>
            <person name="Serrano A."/>
            <person name="Henrissat B."/>
            <person name="Drula E."/>
            <person name="Hughes K.W."/>
            <person name="Mata J.L."/>
            <person name="Ishikawa N.K."/>
            <person name="Vargas-Isla R."/>
            <person name="Ushijima S."/>
            <person name="Smith C.A."/>
            <person name="Ahrendt S."/>
            <person name="Andreopoulos W."/>
            <person name="He G."/>
            <person name="Labutti K."/>
            <person name="Lipzen A."/>
            <person name="Ng V."/>
            <person name="Riley R."/>
            <person name="Sandor L."/>
            <person name="Barry K."/>
            <person name="Martinez A.T."/>
            <person name="Xiao Y."/>
            <person name="Gibbons J.G."/>
            <person name="Terashima K."/>
            <person name="Grigoriev I.V."/>
            <person name="Hibbett D.S."/>
        </authorList>
    </citation>
    <scope>NUCLEOTIDE SEQUENCE</scope>
    <source>
        <strain evidence="1">JLM2183</strain>
    </source>
</reference>
<name>A0A9W9DL95_9AGAR</name>
<evidence type="ECO:0000313" key="2">
    <source>
        <dbReference type="Proteomes" id="UP001150266"/>
    </source>
</evidence>
<accession>A0A9W9DL95</accession>
<dbReference type="EMBL" id="JAOTPV010000014">
    <property type="protein sequence ID" value="KAJ4475750.1"/>
    <property type="molecule type" value="Genomic_DNA"/>
</dbReference>
<dbReference type="Proteomes" id="UP001150266">
    <property type="component" value="Unassembled WGS sequence"/>
</dbReference>
<dbReference type="AlphaFoldDB" id="A0A9W9DL95"/>